<dbReference type="EMBL" id="QNRK01000024">
    <property type="protein sequence ID" value="RBP08635.1"/>
    <property type="molecule type" value="Genomic_DNA"/>
</dbReference>
<gene>
    <name evidence="2" type="ORF">DFR50_12421</name>
</gene>
<dbReference type="AlphaFoldDB" id="A0A366F4J9"/>
<feature type="domain" description="HigA2-like helix-turn-helix" evidence="1">
    <location>
        <begin position="35"/>
        <end position="89"/>
    </location>
</feature>
<accession>A0A366F4J9</accession>
<dbReference type="Proteomes" id="UP000253529">
    <property type="component" value="Unassembled WGS sequence"/>
</dbReference>
<evidence type="ECO:0000313" key="2">
    <source>
        <dbReference type="EMBL" id="RBP08635.1"/>
    </source>
</evidence>
<sequence length="129" mass="14240">MSRSLDDVLASLPEERRQRVEARAQELMDEVESLGKLRRVAGKAQVDIASALKVKQPSVSKIEKQTDMYLSTLRSYIEAVGGQLELVVRLPSHAPLRLQRLGDLALDGAASRTRKITAKRRAKPKAPPG</sequence>
<protein>
    <submittedName>
        <fullName evidence="2">Helix-turn-helix protein</fullName>
    </submittedName>
</protein>
<dbReference type="RefSeq" id="WP_113891025.1">
    <property type="nucleotide sequence ID" value="NZ_QNRK01000024.1"/>
</dbReference>
<comment type="caution">
    <text evidence="2">The sequence shown here is derived from an EMBL/GenBank/DDBJ whole genome shotgun (WGS) entry which is preliminary data.</text>
</comment>
<dbReference type="OrthoDB" id="9797478at2"/>
<evidence type="ECO:0000259" key="1">
    <source>
        <dbReference type="Pfam" id="PF13744"/>
    </source>
</evidence>
<dbReference type="Gene3D" id="1.10.260.40">
    <property type="entry name" value="lambda repressor-like DNA-binding domains"/>
    <property type="match status" value="1"/>
</dbReference>
<dbReference type="InterPro" id="IPR010982">
    <property type="entry name" value="Lambda_DNA-bd_dom_sf"/>
</dbReference>
<dbReference type="SUPFAM" id="SSF47413">
    <property type="entry name" value="lambda repressor-like DNA-binding domains"/>
    <property type="match status" value="1"/>
</dbReference>
<dbReference type="Pfam" id="PF13744">
    <property type="entry name" value="HTH_37"/>
    <property type="match status" value="1"/>
</dbReference>
<keyword evidence="3" id="KW-1185">Reference proteome</keyword>
<organism evidence="2 3">
    <name type="scientific">Roseiarcus fermentans</name>
    <dbReference type="NCBI Taxonomy" id="1473586"/>
    <lineage>
        <taxon>Bacteria</taxon>
        <taxon>Pseudomonadati</taxon>
        <taxon>Pseudomonadota</taxon>
        <taxon>Alphaproteobacteria</taxon>
        <taxon>Hyphomicrobiales</taxon>
        <taxon>Roseiarcaceae</taxon>
        <taxon>Roseiarcus</taxon>
    </lineage>
</organism>
<proteinExistence type="predicted"/>
<evidence type="ECO:0000313" key="3">
    <source>
        <dbReference type="Proteomes" id="UP000253529"/>
    </source>
</evidence>
<name>A0A366F4J9_9HYPH</name>
<reference evidence="2 3" key="1">
    <citation type="submission" date="2018-06" db="EMBL/GenBank/DDBJ databases">
        <title>Genomic Encyclopedia of Type Strains, Phase IV (KMG-IV): sequencing the most valuable type-strain genomes for metagenomic binning, comparative biology and taxonomic classification.</title>
        <authorList>
            <person name="Goeker M."/>
        </authorList>
    </citation>
    <scope>NUCLEOTIDE SEQUENCE [LARGE SCALE GENOMIC DNA]</scope>
    <source>
        <strain evidence="2 3">DSM 24875</strain>
    </source>
</reference>
<dbReference type="InterPro" id="IPR039554">
    <property type="entry name" value="HigA2-like_HTH"/>
</dbReference>
<dbReference type="GO" id="GO:0003677">
    <property type="term" value="F:DNA binding"/>
    <property type="evidence" value="ECO:0007669"/>
    <property type="project" value="InterPro"/>
</dbReference>